<dbReference type="InterPro" id="IPR036388">
    <property type="entry name" value="WH-like_DNA-bd_sf"/>
</dbReference>
<keyword evidence="7" id="KW-1185">Reference proteome</keyword>
<dbReference type="InterPro" id="IPR000847">
    <property type="entry name" value="LysR_HTH_N"/>
</dbReference>
<comment type="similarity">
    <text evidence="1">Belongs to the LysR transcriptional regulatory family.</text>
</comment>
<sequence length="317" mass="33948">MDSNIGWELYRSYLSVLQEGSLSGAARALGVAQPTVGRHVAALEKALGLSLFTRSQLGLMPTEAALSLRPYAEAMGSTAAALRRAAESQGAGVKGTVRVTASEVMGVEVLPPILARLQGEHPGLTVELVLTNRVQDLLRREADIAIRMAQPKQELLIARRVGEVALGLYAHSQYLDKRGTPRTLADLAGHTLIGFDQETPFLRAATKDFPQWQRAAFALRTDSDLAQLAFIRAGGGIGACQVTLARRDPSLVRVLPQRVAPGLATWLTMHEDLRNSPRCRVTFDAILQGLQHHVAQGLAPFSARAGGRRPSTAGGSG</sequence>
<comment type="caution">
    <text evidence="6">The sequence shown here is derived from an EMBL/GenBank/DDBJ whole genome shotgun (WGS) entry which is preliminary data.</text>
</comment>
<dbReference type="SUPFAM" id="SSF46785">
    <property type="entry name" value="Winged helix' DNA-binding domain"/>
    <property type="match status" value="1"/>
</dbReference>
<keyword evidence="2" id="KW-0805">Transcription regulation</keyword>
<protein>
    <submittedName>
        <fullName evidence="6">LysR family transcriptional regulator</fullName>
    </submittedName>
</protein>
<evidence type="ECO:0000256" key="2">
    <source>
        <dbReference type="ARBA" id="ARBA00023015"/>
    </source>
</evidence>
<dbReference type="RefSeq" id="WP_261501282.1">
    <property type="nucleotide sequence ID" value="NZ_JAODYH010000007.1"/>
</dbReference>
<accession>A0ABT2PRX7</accession>
<evidence type="ECO:0000256" key="4">
    <source>
        <dbReference type="ARBA" id="ARBA00023163"/>
    </source>
</evidence>
<dbReference type="PANTHER" id="PTHR30537:SF3">
    <property type="entry name" value="TRANSCRIPTIONAL REGULATORY PROTEIN"/>
    <property type="match status" value="1"/>
</dbReference>
<evidence type="ECO:0000256" key="1">
    <source>
        <dbReference type="ARBA" id="ARBA00009437"/>
    </source>
</evidence>
<dbReference type="InterPro" id="IPR058163">
    <property type="entry name" value="LysR-type_TF_proteobact-type"/>
</dbReference>
<name>A0ABT2PRX7_9BURK</name>
<dbReference type="InterPro" id="IPR005119">
    <property type="entry name" value="LysR_subst-bd"/>
</dbReference>
<organism evidence="6 7">
    <name type="scientific">Acidovorax bellezanensis</name>
    <dbReference type="NCBI Taxonomy" id="2976702"/>
    <lineage>
        <taxon>Bacteria</taxon>
        <taxon>Pseudomonadati</taxon>
        <taxon>Pseudomonadota</taxon>
        <taxon>Betaproteobacteria</taxon>
        <taxon>Burkholderiales</taxon>
        <taxon>Comamonadaceae</taxon>
        <taxon>Acidovorax</taxon>
    </lineage>
</organism>
<dbReference type="PROSITE" id="PS50931">
    <property type="entry name" value="HTH_LYSR"/>
    <property type="match status" value="1"/>
</dbReference>
<evidence type="ECO:0000259" key="5">
    <source>
        <dbReference type="PROSITE" id="PS50931"/>
    </source>
</evidence>
<dbReference type="EMBL" id="JAODYH010000007">
    <property type="protein sequence ID" value="MCT9812042.1"/>
    <property type="molecule type" value="Genomic_DNA"/>
</dbReference>
<dbReference type="Gene3D" id="3.40.190.290">
    <property type="match status" value="1"/>
</dbReference>
<proteinExistence type="inferred from homology"/>
<feature type="domain" description="HTH lysR-type" evidence="5">
    <location>
        <begin position="16"/>
        <end position="62"/>
    </location>
</feature>
<evidence type="ECO:0000313" key="7">
    <source>
        <dbReference type="Proteomes" id="UP001525968"/>
    </source>
</evidence>
<evidence type="ECO:0000313" key="6">
    <source>
        <dbReference type="EMBL" id="MCT9812042.1"/>
    </source>
</evidence>
<dbReference type="PANTHER" id="PTHR30537">
    <property type="entry name" value="HTH-TYPE TRANSCRIPTIONAL REGULATOR"/>
    <property type="match status" value="1"/>
</dbReference>
<gene>
    <name evidence="6" type="ORF">N0K08_15455</name>
</gene>
<dbReference type="Proteomes" id="UP001525968">
    <property type="component" value="Unassembled WGS sequence"/>
</dbReference>
<dbReference type="Pfam" id="PF03466">
    <property type="entry name" value="LysR_substrate"/>
    <property type="match status" value="1"/>
</dbReference>
<evidence type="ECO:0000256" key="3">
    <source>
        <dbReference type="ARBA" id="ARBA00023125"/>
    </source>
</evidence>
<reference evidence="6 7" key="1">
    <citation type="submission" date="2022-09" db="EMBL/GenBank/DDBJ databases">
        <title>Draft genome of isolate Be4.</title>
        <authorList>
            <person name="Sanchez-Castro I."/>
            <person name="Martinez-Rodriguez P."/>
            <person name="Descostes M."/>
            <person name="Merroun M."/>
        </authorList>
    </citation>
    <scope>NUCLEOTIDE SEQUENCE [LARGE SCALE GENOMIC DNA]</scope>
    <source>
        <strain evidence="6 7">Be4</strain>
    </source>
</reference>
<keyword evidence="3" id="KW-0238">DNA-binding</keyword>
<dbReference type="Gene3D" id="1.10.10.10">
    <property type="entry name" value="Winged helix-like DNA-binding domain superfamily/Winged helix DNA-binding domain"/>
    <property type="match status" value="1"/>
</dbReference>
<dbReference type="SUPFAM" id="SSF53850">
    <property type="entry name" value="Periplasmic binding protein-like II"/>
    <property type="match status" value="1"/>
</dbReference>
<dbReference type="PRINTS" id="PR00039">
    <property type="entry name" value="HTHLYSR"/>
</dbReference>
<keyword evidence="4" id="KW-0804">Transcription</keyword>
<dbReference type="Pfam" id="PF00126">
    <property type="entry name" value="HTH_1"/>
    <property type="match status" value="1"/>
</dbReference>
<dbReference type="InterPro" id="IPR036390">
    <property type="entry name" value="WH_DNA-bd_sf"/>
</dbReference>